<evidence type="ECO:0000313" key="1">
    <source>
        <dbReference type="EMBL" id="RDX78057.1"/>
    </source>
</evidence>
<evidence type="ECO:0000313" key="2">
    <source>
        <dbReference type="Proteomes" id="UP000257109"/>
    </source>
</evidence>
<dbReference type="AlphaFoldDB" id="A0A371FIC9"/>
<dbReference type="EMBL" id="QJKJ01008979">
    <property type="protein sequence ID" value="RDX78057.1"/>
    <property type="molecule type" value="Genomic_DNA"/>
</dbReference>
<evidence type="ECO:0008006" key="3">
    <source>
        <dbReference type="Google" id="ProtNLM"/>
    </source>
</evidence>
<reference evidence="1" key="1">
    <citation type="submission" date="2018-05" db="EMBL/GenBank/DDBJ databases">
        <title>Draft genome of Mucuna pruriens seed.</title>
        <authorList>
            <person name="Nnadi N.E."/>
            <person name="Vos R."/>
            <person name="Hasami M.H."/>
            <person name="Devisetty U.K."/>
            <person name="Aguiy J.C."/>
        </authorList>
    </citation>
    <scope>NUCLEOTIDE SEQUENCE [LARGE SCALE GENOMIC DNA]</scope>
    <source>
        <strain evidence="1">JCA_2017</strain>
    </source>
</reference>
<keyword evidence="2" id="KW-1185">Reference proteome</keyword>
<sequence length="179" mass="20306">MDHSIPTYGQTNHWMWLAVQVNYHESSSTFINSMEMGENIMCKLNKDLHGLRQASQQWFHKFFSPLYVMVFSNPLSLFVKGTDSFLTQSLLQGLFKLKIIGDLKYFTGLEIVTSPEGINLCQFMTQLSTPHLYPSHGILFPVTKSLHLSTYADADWGSYSSTTKSATRFCVFIGNSLIS</sequence>
<organism evidence="1 2">
    <name type="scientific">Mucuna pruriens</name>
    <name type="common">Velvet bean</name>
    <name type="synonym">Dolichos pruriens</name>
    <dbReference type="NCBI Taxonomy" id="157652"/>
    <lineage>
        <taxon>Eukaryota</taxon>
        <taxon>Viridiplantae</taxon>
        <taxon>Streptophyta</taxon>
        <taxon>Embryophyta</taxon>
        <taxon>Tracheophyta</taxon>
        <taxon>Spermatophyta</taxon>
        <taxon>Magnoliopsida</taxon>
        <taxon>eudicotyledons</taxon>
        <taxon>Gunneridae</taxon>
        <taxon>Pentapetalae</taxon>
        <taxon>rosids</taxon>
        <taxon>fabids</taxon>
        <taxon>Fabales</taxon>
        <taxon>Fabaceae</taxon>
        <taxon>Papilionoideae</taxon>
        <taxon>50 kb inversion clade</taxon>
        <taxon>NPAAA clade</taxon>
        <taxon>indigoferoid/millettioid clade</taxon>
        <taxon>Phaseoleae</taxon>
        <taxon>Mucuna</taxon>
    </lineage>
</organism>
<name>A0A371FIC9_MUCPR</name>
<feature type="non-terminal residue" evidence="1">
    <location>
        <position position="1"/>
    </location>
</feature>
<accession>A0A371FIC9</accession>
<gene>
    <name evidence="1" type="ORF">CR513_41724</name>
</gene>
<comment type="caution">
    <text evidence="1">The sequence shown here is derived from an EMBL/GenBank/DDBJ whole genome shotgun (WGS) entry which is preliminary data.</text>
</comment>
<dbReference type="Proteomes" id="UP000257109">
    <property type="component" value="Unassembled WGS sequence"/>
</dbReference>
<protein>
    <recommendedName>
        <fullName evidence="3">Reverse transcriptase Ty1/copia-type domain-containing protein</fullName>
    </recommendedName>
</protein>
<proteinExistence type="predicted"/>